<dbReference type="AlphaFoldDB" id="A0A0M7B8A9"/>
<protein>
    <recommendedName>
        <fullName evidence="4">Phosphoadenosine phosphosulfate reductase</fullName>
    </recommendedName>
</protein>
<evidence type="ECO:0008006" key="4">
    <source>
        <dbReference type="Google" id="ProtNLM"/>
    </source>
</evidence>
<sequence>MSDAPSPPMSREAHRHVLMAAAGRGGELCSRGDSHIILCRPGARETGGTLIVTFDTLDAVRARPGGLPLSTGLAQREGWATIDVMADGRTWFRDDYVHDFFDGLTDEGVFDDYDQVVFAGGGMGAYGAAAHSVAAPGATLFLVQPYATLDRDLTSWERRFRSSWSLPFGPRYGNAARMADAARRVFVVTDPTQSADAMHAALFSGAHVTHLRAHHAGHDIQGRLEAIDILDTLLAAAGRGDLTPARFAALWRARRDDPEWLAGLLRHVEKLDRPWLQAIAAGYITDRTGSAVARRRLNAALARLDEEDRDAPAGLEPQPVSARLAGA</sequence>
<dbReference type="Proteomes" id="UP000049455">
    <property type="component" value="Unassembled WGS sequence"/>
</dbReference>
<keyword evidence="3" id="KW-1185">Reference proteome</keyword>
<dbReference type="EMBL" id="CYPR01000043">
    <property type="protein sequence ID" value="CUH26727.1"/>
    <property type="molecule type" value="Genomic_DNA"/>
</dbReference>
<evidence type="ECO:0000256" key="1">
    <source>
        <dbReference type="SAM" id="MobiDB-lite"/>
    </source>
</evidence>
<gene>
    <name evidence="2" type="ORF">JSE7799_00747</name>
</gene>
<reference evidence="2 3" key="1">
    <citation type="submission" date="2015-09" db="EMBL/GenBank/DDBJ databases">
        <authorList>
            <person name="Jackson K.R."/>
            <person name="Lunt B.L."/>
            <person name="Fisher J.N.B."/>
            <person name="Gardner A.V."/>
            <person name="Bailey M.E."/>
            <person name="Deus L.M."/>
            <person name="Earl A.S."/>
            <person name="Gibby P.D."/>
            <person name="Hartmann K.A."/>
            <person name="Liu J.E."/>
            <person name="Manci A.M."/>
            <person name="Nielsen D.A."/>
            <person name="Solomon M.B."/>
            <person name="Breakwell D.P."/>
            <person name="Burnett S.H."/>
            <person name="Grose J.H."/>
        </authorList>
    </citation>
    <scope>NUCLEOTIDE SEQUENCE [LARGE SCALE GENOMIC DNA]</scope>
    <source>
        <strain evidence="2 3">CECT 7799</strain>
    </source>
</reference>
<dbReference type="OrthoDB" id="7840273at2"/>
<dbReference type="RefSeq" id="WP_144431544.1">
    <property type="nucleotide sequence ID" value="NZ_CYPR01000043.1"/>
</dbReference>
<organism evidence="2 3">
    <name type="scientific">Jannaschia seosinensis</name>
    <dbReference type="NCBI Taxonomy" id="313367"/>
    <lineage>
        <taxon>Bacteria</taxon>
        <taxon>Pseudomonadati</taxon>
        <taxon>Pseudomonadota</taxon>
        <taxon>Alphaproteobacteria</taxon>
        <taxon>Rhodobacterales</taxon>
        <taxon>Roseobacteraceae</taxon>
        <taxon>Jannaschia</taxon>
    </lineage>
</organism>
<evidence type="ECO:0000313" key="3">
    <source>
        <dbReference type="Proteomes" id="UP000049455"/>
    </source>
</evidence>
<evidence type="ECO:0000313" key="2">
    <source>
        <dbReference type="EMBL" id="CUH26727.1"/>
    </source>
</evidence>
<feature type="region of interest" description="Disordered" evidence="1">
    <location>
        <begin position="307"/>
        <end position="327"/>
    </location>
</feature>
<accession>A0A0M7B8A9</accession>
<proteinExistence type="predicted"/>
<name>A0A0M7B8A9_9RHOB</name>
<dbReference type="STRING" id="313367.JSE7799_00747"/>